<proteinExistence type="predicted"/>
<evidence type="ECO:0000256" key="3">
    <source>
        <dbReference type="ARBA" id="ARBA00022692"/>
    </source>
</evidence>
<dbReference type="Proteomes" id="UP000663852">
    <property type="component" value="Unassembled WGS sequence"/>
</dbReference>
<dbReference type="GO" id="GO:0015743">
    <property type="term" value="P:malate transport"/>
    <property type="evidence" value="ECO:0007669"/>
    <property type="project" value="InterPro"/>
</dbReference>
<feature type="transmembrane region" description="Helical" evidence="6">
    <location>
        <begin position="629"/>
        <end position="651"/>
    </location>
</feature>
<name>A0A813Q8W3_ADIRI</name>
<feature type="transmembrane region" description="Helical" evidence="6">
    <location>
        <begin position="77"/>
        <end position="95"/>
    </location>
</feature>
<keyword evidence="5 6" id="KW-0472">Membrane</keyword>
<evidence type="ECO:0000256" key="6">
    <source>
        <dbReference type="SAM" id="Phobius"/>
    </source>
</evidence>
<protein>
    <submittedName>
        <fullName evidence="7">Uncharacterized protein</fullName>
    </submittedName>
</protein>
<dbReference type="GO" id="GO:0005886">
    <property type="term" value="C:plasma membrane"/>
    <property type="evidence" value="ECO:0007669"/>
    <property type="project" value="UniProtKB-SubCell"/>
</dbReference>
<dbReference type="InterPro" id="IPR020966">
    <property type="entry name" value="ALMT"/>
</dbReference>
<dbReference type="PANTHER" id="PTHR30509:SF9">
    <property type="entry name" value="MULTIDRUG RESISTANCE PROTEIN MDTO"/>
    <property type="match status" value="1"/>
</dbReference>
<dbReference type="EMBL" id="CAJNOR010000031">
    <property type="protein sequence ID" value="CAF0763582.1"/>
    <property type="molecule type" value="Genomic_DNA"/>
</dbReference>
<feature type="transmembrane region" description="Helical" evidence="6">
    <location>
        <begin position="565"/>
        <end position="589"/>
    </location>
</feature>
<feature type="transmembrane region" description="Helical" evidence="6">
    <location>
        <begin position="153"/>
        <end position="179"/>
    </location>
</feature>
<evidence type="ECO:0000256" key="5">
    <source>
        <dbReference type="ARBA" id="ARBA00023136"/>
    </source>
</evidence>
<keyword evidence="9" id="KW-1185">Reference proteome</keyword>
<accession>A0A813Q8W3</accession>
<dbReference type="Proteomes" id="UP000663828">
    <property type="component" value="Unassembled WGS sequence"/>
</dbReference>
<comment type="caution">
    <text evidence="7">The sequence shown here is derived from an EMBL/GenBank/DDBJ whole genome shotgun (WGS) entry which is preliminary data.</text>
</comment>
<feature type="transmembrane region" description="Helical" evidence="6">
    <location>
        <begin position="101"/>
        <end position="117"/>
    </location>
</feature>
<comment type="subcellular location">
    <subcellularLocation>
        <location evidence="1">Cell membrane</location>
        <topology evidence="1">Multi-pass membrane protein</topology>
    </subcellularLocation>
</comment>
<dbReference type="Pfam" id="PF11744">
    <property type="entry name" value="ALMT"/>
    <property type="match status" value="1"/>
</dbReference>
<gene>
    <name evidence="8" type="ORF">EDS130_LOCUS22615</name>
    <name evidence="7" type="ORF">XAT740_LOCUS1071</name>
</gene>
<sequence length="1320" mass="150356">MTSVKRCRTSCTCWHPLLPTFPARLIFAFRTLIGIACCATLTLSPVTSNAIRGQLLLSIGFIVAIKTTLGETIQTACRLYLAGGIAAIYCLFIVQLFPADIYIAVGATNIFVLLIVYTDLPVTVRRFSILPTCIILLQWFKKSHINTVYILHAWASLSIGCSLAVAVSCIPLPLIPTAYRELTKRMKFIAGQIHREIAATVLLISEYHNIHLQNSYNHEMDRHKSQTDGRSEDEIILPTNSFREDDLYDHSTSFENLKDDHLLKSDIQDLHLLVNGEIKHMQRALEEISYEPYFIYLRASNLMRRLLRLIPCLKKFIDKPSTLEKRLEVWAVCFASLQRTITGMLSLDHHHHAFVGQRKLINAICLLLDSTFHFLESVLPYTISSERRINISNMVTCRAKVEEALEHFFETYAQVRENRFHSNMSNTDSILLNTFLLLVLRLVHVVITAAEASETPGVRLDSDMEQPTADSPLLNKESHWKIYFRDLIDYIGLKPSFGKFIRAFKTSLSVLVSAVVVLKYRERLQAYGWVYWAPMTTALVSDSSEGGTIRLSVQRLMAVLLGSTYAYVIVLVAQEELAVGIFISIFVAFMGYIKTDPQKEYFANVCAQSASIITFISNQEGIKESNKAVLARTSLTFLGIFIHVIISNLFLPVSARGLIKKKVLMMINHVSSALKIATDDFCSFIEPTTVNSNIADQSASSSSKKKPLYLTDTLSEIELITDDFPDLLEEALSEPNLWKRPFAEVKDRYDDISKTLRRIILNIRFVHRCTTILKAETKLHLAQEAKWQVRQPNLVPMNSNNSNTDMRASHAWTMTELRKQKQLQDDLDIPLTIFMTYTPRSSARFERSSIISNNSLTSLRMTNTASYQPVLQNISALEKHIQQVLTYTRQLLEEQATVDVGAFDLQQLCREDSFDERTKKPNENNNNHRRSSFKPIRQFQAIPISTNHYKFFPFCHSSQQQDNQPLPSLRQAVDLMLAALIQFLYANNHFIRTELVSTQSIGDILAFHTLSYALKDMVEATTDLAKNARRIKHIDTRTLTYEERYEFFEYLTGYRSSCKYHCQGNVNIILSAPHGGNQMPDDVSDRTEGICKDQTEVRRYRTTVVKDSRTDEFAENVANALKSKWNFKPFVIIGKWHRAKVDFNRHIHEGTLNHSEAISAYDSYHSYLNNAIEQVNQLFGKGLLIDIHGHSKGNYAMIGYTLSSDQLNQDDLSDSSFQTSIESLCSTNRNECIRGENSFGNIFERNGLGIAYPSLLNPKPEGRTYFAGGYIVRHYLSKINAIQTELAYSTRMGPDAYENAQLFAQTVVEYMKKYNLLKSR</sequence>
<evidence type="ECO:0000256" key="1">
    <source>
        <dbReference type="ARBA" id="ARBA00004651"/>
    </source>
</evidence>
<feature type="transmembrane region" description="Helical" evidence="6">
    <location>
        <begin position="49"/>
        <end position="65"/>
    </location>
</feature>
<keyword evidence="4 6" id="KW-1133">Transmembrane helix</keyword>
<dbReference type="OrthoDB" id="10007723at2759"/>
<evidence type="ECO:0000256" key="2">
    <source>
        <dbReference type="ARBA" id="ARBA00022475"/>
    </source>
</evidence>
<evidence type="ECO:0000256" key="4">
    <source>
        <dbReference type="ARBA" id="ARBA00022989"/>
    </source>
</evidence>
<evidence type="ECO:0000313" key="9">
    <source>
        <dbReference type="Proteomes" id="UP000663828"/>
    </source>
</evidence>
<evidence type="ECO:0000313" key="8">
    <source>
        <dbReference type="EMBL" id="CAF1151074.1"/>
    </source>
</evidence>
<dbReference type="PANTHER" id="PTHR30509">
    <property type="entry name" value="P-HYDROXYBENZOIC ACID EFFLUX PUMP SUBUNIT-RELATED"/>
    <property type="match status" value="1"/>
</dbReference>
<keyword evidence="3 6" id="KW-0812">Transmembrane</keyword>
<evidence type="ECO:0000313" key="7">
    <source>
        <dbReference type="EMBL" id="CAF0763582.1"/>
    </source>
</evidence>
<keyword evidence="2" id="KW-1003">Cell membrane</keyword>
<organism evidence="7 9">
    <name type="scientific">Adineta ricciae</name>
    <name type="common">Rotifer</name>
    <dbReference type="NCBI Taxonomy" id="249248"/>
    <lineage>
        <taxon>Eukaryota</taxon>
        <taxon>Metazoa</taxon>
        <taxon>Spiralia</taxon>
        <taxon>Gnathifera</taxon>
        <taxon>Rotifera</taxon>
        <taxon>Eurotatoria</taxon>
        <taxon>Bdelloidea</taxon>
        <taxon>Adinetida</taxon>
        <taxon>Adinetidae</taxon>
        <taxon>Adineta</taxon>
    </lineage>
</organism>
<dbReference type="EMBL" id="CAJNOJ010000119">
    <property type="protein sequence ID" value="CAF1151074.1"/>
    <property type="molecule type" value="Genomic_DNA"/>
</dbReference>
<dbReference type="SUPFAM" id="SSF53187">
    <property type="entry name" value="Zn-dependent exopeptidases"/>
    <property type="match status" value="1"/>
</dbReference>
<reference evidence="7" key="1">
    <citation type="submission" date="2021-02" db="EMBL/GenBank/DDBJ databases">
        <authorList>
            <person name="Nowell W R."/>
        </authorList>
    </citation>
    <scope>NUCLEOTIDE SEQUENCE</scope>
</reference>
<feature type="transmembrane region" description="Helical" evidence="6">
    <location>
        <begin position="21"/>
        <end position="43"/>
    </location>
</feature>
<dbReference type="Gene3D" id="3.40.630.40">
    <property type="entry name" value="Zn-dependent exopeptidases"/>
    <property type="match status" value="1"/>
</dbReference>